<evidence type="ECO:0000313" key="2">
    <source>
        <dbReference type="EMBL" id="TCS37040.1"/>
    </source>
</evidence>
<keyword evidence="1" id="KW-0732">Signal</keyword>
<dbReference type="Proteomes" id="UP000295382">
    <property type="component" value="Unassembled WGS sequence"/>
</dbReference>
<sequence>MTSAMQLRFLFAALLVIGTPLQARDYQAGKLHLEQPVARPTRPGQPGAATYVTIENRGNTADRLVSASTPMAGKTEIHTMTMDGGVMRMREAGEILIAPGTSIVMQPGDGYHIMLMNLKQPLKTGEEFPLTLNFEKAGKVKVSVEVTDKIGNMQQQGHPAAPRPPGH</sequence>
<dbReference type="PANTHER" id="PTHR36302">
    <property type="entry name" value="BLR7088 PROTEIN"/>
    <property type="match status" value="1"/>
</dbReference>
<organism evidence="2 3">
    <name type="scientific">Paucimonas lemoignei</name>
    <name type="common">Pseudomonas lemoignei</name>
    <dbReference type="NCBI Taxonomy" id="29443"/>
    <lineage>
        <taxon>Bacteria</taxon>
        <taxon>Pseudomonadati</taxon>
        <taxon>Pseudomonadota</taxon>
        <taxon>Betaproteobacteria</taxon>
        <taxon>Burkholderiales</taxon>
        <taxon>Burkholderiaceae</taxon>
        <taxon>Paucimonas</taxon>
    </lineage>
</organism>
<dbReference type="Pfam" id="PF04314">
    <property type="entry name" value="PCuAC"/>
    <property type="match status" value="1"/>
</dbReference>
<dbReference type="InterPro" id="IPR007410">
    <property type="entry name" value="LpqE-like"/>
</dbReference>
<comment type="caution">
    <text evidence="2">The sequence shown here is derived from an EMBL/GenBank/DDBJ whole genome shotgun (WGS) entry which is preliminary data.</text>
</comment>
<dbReference type="AlphaFoldDB" id="A0A4V2UIQ4"/>
<evidence type="ECO:0000313" key="3">
    <source>
        <dbReference type="Proteomes" id="UP000295382"/>
    </source>
</evidence>
<keyword evidence="3" id="KW-1185">Reference proteome</keyword>
<dbReference type="SUPFAM" id="SSF110087">
    <property type="entry name" value="DR1885-like metal-binding protein"/>
    <property type="match status" value="1"/>
</dbReference>
<accession>A0A4V2UIQ4</accession>
<name>A0A4V2UIQ4_PAULE</name>
<dbReference type="PANTHER" id="PTHR36302:SF1">
    <property type="entry name" value="COPPER CHAPERONE PCU(A)C"/>
    <property type="match status" value="1"/>
</dbReference>
<dbReference type="EMBL" id="SLZQ01000005">
    <property type="protein sequence ID" value="TCS37040.1"/>
    <property type="molecule type" value="Genomic_DNA"/>
</dbReference>
<evidence type="ECO:0008006" key="4">
    <source>
        <dbReference type="Google" id="ProtNLM"/>
    </source>
</evidence>
<dbReference type="InterPro" id="IPR036182">
    <property type="entry name" value="PCuAC_sf"/>
</dbReference>
<evidence type="ECO:0000256" key="1">
    <source>
        <dbReference type="SAM" id="SignalP"/>
    </source>
</evidence>
<dbReference type="InterPro" id="IPR058248">
    <property type="entry name" value="Lxx211020-like"/>
</dbReference>
<proteinExistence type="predicted"/>
<protein>
    <recommendedName>
        <fullName evidence="4">Copper chaperone PCu(A)C</fullName>
    </recommendedName>
</protein>
<gene>
    <name evidence="2" type="ORF">EDC30_105263</name>
</gene>
<feature type="signal peptide" evidence="1">
    <location>
        <begin position="1"/>
        <end position="23"/>
    </location>
</feature>
<reference evidence="2 3" key="1">
    <citation type="submission" date="2019-03" db="EMBL/GenBank/DDBJ databases">
        <title>Genomic Encyclopedia of Type Strains, Phase IV (KMG-IV): sequencing the most valuable type-strain genomes for metagenomic binning, comparative biology and taxonomic classification.</title>
        <authorList>
            <person name="Goeker M."/>
        </authorList>
    </citation>
    <scope>NUCLEOTIDE SEQUENCE [LARGE SCALE GENOMIC DNA]</scope>
    <source>
        <strain evidence="2 3">DSM 7445</strain>
    </source>
</reference>
<dbReference type="Gene3D" id="2.60.40.1890">
    <property type="entry name" value="PCu(A)C copper chaperone"/>
    <property type="match status" value="1"/>
</dbReference>
<feature type="chain" id="PRO_5021005506" description="Copper chaperone PCu(A)C" evidence="1">
    <location>
        <begin position="24"/>
        <end position="167"/>
    </location>
</feature>